<keyword evidence="15" id="KW-1185">Reference proteome</keyword>
<gene>
    <name evidence="14" type="primary">bcp</name>
    <name evidence="14" type="ORF">Q4481_04260</name>
</gene>
<comment type="subunit">
    <text evidence="2">Monomer.</text>
</comment>
<dbReference type="CDD" id="cd03017">
    <property type="entry name" value="PRX_BCP"/>
    <property type="match status" value="1"/>
</dbReference>
<dbReference type="SUPFAM" id="SSF52833">
    <property type="entry name" value="Thioredoxin-like"/>
    <property type="match status" value="1"/>
</dbReference>
<dbReference type="EC" id="1.11.1.24" evidence="3"/>
<evidence type="ECO:0000313" key="14">
    <source>
        <dbReference type="EMBL" id="MDO6963157.1"/>
    </source>
</evidence>
<dbReference type="InterPro" id="IPR013766">
    <property type="entry name" value="Thioredoxin_domain"/>
</dbReference>
<dbReference type="InterPro" id="IPR024706">
    <property type="entry name" value="Peroxiredoxin_AhpC-typ"/>
</dbReference>
<evidence type="ECO:0000259" key="13">
    <source>
        <dbReference type="PROSITE" id="PS51352"/>
    </source>
</evidence>
<dbReference type="RefSeq" id="WP_304375048.1">
    <property type="nucleotide sequence ID" value="NZ_JAUOZU010000003.1"/>
</dbReference>
<evidence type="ECO:0000256" key="8">
    <source>
        <dbReference type="ARBA" id="ARBA00023284"/>
    </source>
</evidence>
<sequence length="156" mass="16819">MTELAIGDTAPNFTLPGNGGSNISLSAYAGRKVVLYFYPKDDTPGCTLEAQEFSALADAFDKAGAVVIGMSPDTARKHDSFCKKHALNLILASDTTSQILSAYGVWVEKSMYGRKYMGVERSTVMIDETGRVAAIWRKVKPEGHAAEVLEAVKALQ</sequence>
<evidence type="ECO:0000256" key="11">
    <source>
        <dbReference type="ARBA" id="ARBA00042639"/>
    </source>
</evidence>
<dbReference type="PANTHER" id="PTHR42801:SF4">
    <property type="entry name" value="AHPC_TSA FAMILY PROTEIN"/>
    <property type="match status" value="1"/>
</dbReference>
<keyword evidence="5" id="KW-0049">Antioxidant</keyword>
<dbReference type="PIRSF" id="PIRSF000239">
    <property type="entry name" value="AHPC"/>
    <property type="match status" value="1"/>
</dbReference>
<evidence type="ECO:0000256" key="1">
    <source>
        <dbReference type="ARBA" id="ARBA00003330"/>
    </source>
</evidence>
<dbReference type="EMBL" id="JAUOZU010000003">
    <property type="protein sequence ID" value="MDO6963157.1"/>
    <property type="molecule type" value="Genomic_DNA"/>
</dbReference>
<dbReference type="Gene3D" id="3.40.30.10">
    <property type="entry name" value="Glutaredoxin"/>
    <property type="match status" value="1"/>
</dbReference>
<evidence type="ECO:0000256" key="9">
    <source>
        <dbReference type="ARBA" id="ARBA00032824"/>
    </source>
</evidence>
<evidence type="ECO:0000256" key="5">
    <source>
        <dbReference type="ARBA" id="ARBA00022862"/>
    </source>
</evidence>
<comment type="caution">
    <text evidence="14">The sequence shown here is derived from an EMBL/GenBank/DDBJ whole genome shotgun (WGS) entry which is preliminary data.</text>
</comment>
<reference evidence="14" key="1">
    <citation type="journal article" date="2015" name="Int. J. Syst. Evol. Microbiol.">
        <title>Rhizobium alvei sp. nov., isolated from a freshwater river.</title>
        <authorList>
            <person name="Sheu S.Y."/>
            <person name="Huang H.W."/>
            <person name="Young C.C."/>
            <person name="Chen W.M."/>
        </authorList>
    </citation>
    <scope>NUCLEOTIDE SEQUENCE</scope>
    <source>
        <strain evidence="14">TNR-22</strain>
    </source>
</reference>
<protein>
    <recommendedName>
        <fullName evidence="3">thioredoxin-dependent peroxiredoxin</fullName>
        <ecNumber evidence="3">1.11.1.24</ecNumber>
    </recommendedName>
    <alternativeName>
        <fullName evidence="9">Thioredoxin peroxidase</fullName>
    </alternativeName>
    <alternativeName>
        <fullName evidence="11">Thioredoxin-dependent peroxiredoxin Bcp</fullName>
    </alternativeName>
</protein>
<dbReference type="InterPro" id="IPR000866">
    <property type="entry name" value="AhpC/TSA"/>
</dbReference>
<dbReference type="PANTHER" id="PTHR42801">
    <property type="entry name" value="THIOREDOXIN-DEPENDENT PEROXIDE REDUCTASE"/>
    <property type="match status" value="1"/>
</dbReference>
<dbReference type="Pfam" id="PF00578">
    <property type="entry name" value="AhpC-TSA"/>
    <property type="match status" value="1"/>
</dbReference>
<organism evidence="14 15">
    <name type="scientific">Rhizobium alvei</name>
    <dbReference type="NCBI Taxonomy" id="1132659"/>
    <lineage>
        <taxon>Bacteria</taxon>
        <taxon>Pseudomonadati</taxon>
        <taxon>Pseudomonadota</taxon>
        <taxon>Alphaproteobacteria</taxon>
        <taxon>Hyphomicrobiales</taxon>
        <taxon>Rhizobiaceae</taxon>
        <taxon>Rhizobium/Agrobacterium group</taxon>
        <taxon>Rhizobium</taxon>
    </lineage>
</organism>
<evidence type="ECO:0000256" key="4">
    <source>
        <dbReference type="ARBA" id="ARBA00022559"/>
    </source>
</evidence>
<dbReference type="PROSITE" id="PS51352">
    <property type="entry name" value="THIOREDOXIN_2"/>
    <property type="match status" value="1"/>
</dbReference>
<evidence type="ECO:0000256" key="10">
    <source>
        <dbReference type="ARBA" id="ARBA00038489"/>
    </source>
</evidence>
<proteinExistence type="inferred from homology"/>
<dbReference type="GO" id="GO:0140824">
    <property type="term" value="F:thioredoxin-dependent peroxiredoxin activity"/>
    <property type="evidence" value="ECO:0007669"/>
    <property type="project" value="UniProtKB-EC"/>
</dbReference>
<evidence type="ECO:0000256" key="12">
    <source>
        <dbReference type="ARBA" id="ARBA00049091"/>
    </source>
</evidence>
<evidence type="ECO:0000313" key="15">
    <source>
        <dbReference type="Proteomes" id="UP001174932"/>
    </source>
</evidence>
<dbReference type="InterPro" id="IPR050924">
    <property type="entry name" value="Peroxiredoxin_BCP/PrxQ"/>
</dbReference>
<accession>A0ABT8YIA3</accession>
<keyword evidence="6 14" id="KW-0560">Oxidoreductase</keyword>
<dbReference type="Proteomes" id="UP001174932">
    <property type="component" value="Unassembled WGS sequence"/>
</dbReference>
<evidence type="ECO:0000256" key="6">
    <source>
        <dbReference type="ARBA" id="ARBA00023002"/>
    </source>
</evidence>
<comment type="catalytic activity">
    <reaction evidence="12">
        <text>a hydroperoxide + [thioredoxin]-dithiol = an alcohol + [thioredoxin]-disulfide + H2O</text>
        <dbReference type="Rhea" id="RHEA:62620"/>
        <dbReference type="Rhea" id="RHEA-COMP:10698"/>
        <dbReference type="Rhea" id="RHEA-COMP:10700"/>
        <dbReference type="ChEBI" id="CHEBI:15377"/>
        <dbReference type="ChEBI" id="CHEBI:29950"/>
        <dbReference type="ChEBI" id="CHEBI:30879"/>
        <dbReference type="ChEBI" id="CHEBI:35924"/>
        <dbReference type="ChEBI" id="CHEBI:50058"/>
        <dbReference type="EC" id="1.11.1.24"/>
    </reaction>
</comment>
<evidence type="ECO:0000256" key="3">
    <source>
        <dbReference type="ARBA" id="ARBA00013017"/>
    </source>
</evidence>
<comment type="function">
    <text evidence="1">Thiol-specific peroxidase that catalyzes the reduction of hydrogen peroxide and organic hydroperoxides to water and alcohols, respectively. Plays a role in cell protection against oxidative stress by detoxifying peroxides and as sensor of hydrogen peroxide-mediated signaling events.</text>
</comment>
<comment type="similarity">
    <text evidence="10">Belongs to the peroxiredoxin family. BCP/PrxQ subfamily.</text>
</comment>
<dbReference type="NCBIfam" id="NF006960">
    <property type="entry name" value="PRK09437.1"/>
    <property type="match status" value="1"/>
</dbReference>
<evidence type="ECO:0000256" key="7">
    <source>
        <dbReference type="ARBA" id="ARBA00023157"/>
    </source>
</evidence>
<keyword evidence="8" id="KW-0676">Redox-active center</keyword>
<name>A0ABT8YIA3_9HYPH</name>
<keyword evidence="4 14" id="KW-0575">Peroxidase</keyword>
<reference evidence="14" key="2">
    <citation type="submission" date="2023-07" db="EMBL/GenBank/DDBJ databases">
        <authorList>
            <person name="Shen H."/>
        </authorList>
    </citation>
    <scope>NUCLEOTIDE SEQUENCE</scope>
    <source>
        <strain evidence="14">TNR-22</strain>
    </source>
</reference>
<feature type="domain" description="Thioredoxin" evidence="13">
    <location>
        <begin position="4"/>
        <end position="156"/>
    </location>
</feature>
<evidence type="ECO:0000256" key="2">
    <source>
        <dbReference type="ARBA" id="ARBA00011245"/>
    </source>
</evidence>
<keyword evidence="7" id="KW-1015">Disulfide bond</keyword>
<dbReference type="InterPro" id="IPR036249">
    <property type="entry name" value="Thioredoxin-like_sf"/>
</dbReference>